<feature type="compositionally biased region" description="Basic and acidic residues" evidence="1">
    <location>
        <begin position="79"/>
        <end position="98"/>
    </location>
</feature>
<keyword evidence="3" id="KW-1185">Reference proteome</keyword>
<dbReference type="Proteomes" id="UP000002640">
    <property type="component" value="Unassembled WGS sequence"/>
</dbReference>
<organism evidence="2 3">
    <name type="scientific">Phytophthora sojae (strain P6497)</name>
    <name type="common">Soybean stem and root rot agent</name>
    <name type="synonym">Phytophthora megasperma f. sp. glycines</name>
    <dbReference type="NCBI Taxonomy" id="1094619"/>
    <lineage>
        <taxon>Eukaryota</taxon>
        <taxon>Sar</taxon>
        <taxon>Stramenopiles</taxon>
        <taxon>Oomycota</taxon>
        <taxon>Peronosporomycetes</taxon>
        <taxon>Peronosporales</taxon>
        <taxon>Peronosporaceae</taxon>
        <taxon>Phytophthora</taxon>
    </lineage>
</organism>
<dbReference type="InParanoid" id="G4ZAN4"/>
<dbReference type="EMBL" id="JH159153">
    <property type="protein sequence ID" value="EGZ19820.1"/>
    <property type="molecule type" value="Genomic_DNA"/>
</dbReference>
<gene>
    <name evidence="2" type="ORF">PHYSODRAFT_328001</name>
</gene>
<protein>
    <submittedName>
        <fullName evidence="2">Uncharacterized protein</fullName>
    </submittedName>
</protein>
<dbReference type="AlphaFoldDB" id="G4ZAN4"/>
<feature type="compositionally biased region" description="Basic and acidic residues" evidence="1">
    <location>
        <begin position="23"/>
        <end position="34"/>
    </location>
</feature>
<feature type="region of interest" description="Disordered" evidence="1">
    <location>
        <begin position="410"/>
        <end position="429"/>
    </location>
</feature>
<dbReference type="STRING" id="1094619.G4ZAN4"/>
<proteinExistence type="predicted"/>
<dbReference type="RefSeq" id="XP_009522537.1">
    <property type="nucleotide sequence ID" value="XM_009524242.1"/>
</dbReference>
<sequence>MRAGVADNRPTKYCGSIGLQHSDGVREPSVDQDRLVGKAGEDEERDLALLQRCCGSIVVALLVSTASVSAPYRGSIGLEHSDGVREPSVDADRPVGKAGEDEERDLALLQRCCGSIVVALLVSTASVSAPYRGSIGLEHSDGVREPSVDADRPVGKAGEDEERDLALFQRCCGSIVVALLVSTASVSAPYRGSIGLEHSDGVREPSVDAGRPVGKAGEDEERDLALFQRCCGSIVVALLVSTASVSAPVDVLVGMMLAARHVEESRIVLSGSTEAEASGDVILYYRGSIGLEHSDGVREPSVDADRPVGKAGEDEERDLALFQRYRGSIVVALLVSTASVSAPYRGSIGLEHSDGVREPSVDADRPVGKAGEDEERDLALFQRCCGSIVVALLVSTASVSAPYRGSIGLEHSDGVREPSVDADRPVGKAGEDEERDLALFQRYRGSIVVALLVSTASVSAPYRGSIGLEHSDGVREPSVDADRPVGKAGEDEERDLALFQRCCGSIVVALLVSTASVSAPYRGSIGLEHSDGVREPSVDADRPVGKAGEDEERDLALFQRCCGSIVVALLVSTASVSAPYRGSIGLEHSDGVREPSVDAGRPVGKAGEDEERDLALFQRCCGSIVVALLVSTASVSAPYRGSIGLEHSDGVREPSVDADRPVGKAGEDEERDLALFQRCCGSIVVALLVSTASVSAPYRGSIGLEHSDGVRETYEVIRGIHYTVGGDLRVLMNWPNTLEPLSNLVPADREQIERANGIAGN</sequence>
<reference evidence="2 3" key="1">
    <citation type="journal article" date="2006" name="Science">
        <title>Phytophthora genome sequences uncover evolutionary origins and mechanisms of pathogenesis.</title>
        <authorList>
            <person name="Tyler B.M."/>
            <person name="Tripathy S."/>
            <person name="Zhang X."/>
            <person name="Dehal P."/>
            <person name="Jiang R.H."/>
            <person name="Aerts A."/>
            <person name="Arredondo F.D."/>
            <person name="Baxter L."/>
            <person name="Bensasson D."/>
            <person name="Beynon J.L."/>
            <person name="Chapman J."/>
            <person name="Damasceno C.M."/>
            <person name="Dorrance A.E."/>
            <person name="Dou D."/>
            <person name="Dickerman A.W."/>
            <person name="Dubchak I.L."/>
            <person name="Garbelotto M."/>
            <person name="Gijzen M."/>
            <person name="Gordon S.G."/>
            <person name="Govers F."/>
            <person name="Grunwald N.J."/>
            <person name="Huang W."/>
            <person name="Ivors K.L."/>
            <person name="Jones R.W."/>
            <person name="Kamoun S."/>
            <person name="Krampis K."/>
            <person name="Lamour K.H."/>
            <person name="Lee M.K."/>
            <person name="McDonald W.H."/>
            <person name="Medina M."/>
            <person name="Meijer H.J."/>
            <person name="Nordberg E.K."/>
            <person name="Maclean D.J."/>
            <person name="Ospina-Giraldo M.D."/>
            <person name="Morris P.F."/>
            <person name="Phuntumart V."/>
            <person name="Putnam N.H."/>
            <person name="Rash S."/>
            <person name="Rose J.K."/>
            <person name="Sakihama Y."/>
            <person name="Salamov A.A."/>
            <person name="Savidor A."/>
            <person name="Scheuring C.F."/>
            <person name="Smith B.M."/>
            <person name="Sobral B.W."/>
            <person name="Terry A."/>
            <person name="Torto-Alalibo T.A."/>
            <person name="Win J."/>
            <person name="Xu Z."/>
            <person name="Zhang H."/>
            <person name="Grigoriev I.V."/>
            <person name="Rokhsar D.S."/>
            <person name="Boore J.L."/>
        </authorList>
    </citation>
    <scope>NUCLEOTIDE SEQUENCE [LARGE SCALE GENOMIC DNA]</scope>
    <source>
        <strain evidence="2 3">P6497</strain>
    </source>
</reference>
<accession>G4ZAN4</accession>
<name>G4ZAN4_PHYSP</name>
<evidence type="ECO:0000256" key="1">
    <source>
        <dbReference type="SAM" id="MobiDB-lite"/>
    </source>
</evidence>
<evidence type="ECO:0000313" key="3">
    <source>
        <dbReference type="Proteomes" id="UP000002640"/>
    </source>
</evidence>
<feature type="region of interest" description="Disordered" evidence="1">
    <location>
        <begin position="77"/>
        <end position="98"/>
    </location>
</feature>
<feature type="region of interest" description="Disordered" evidence="1">
    <location>
        <begin position="14"/>
        <end position="34"/>
    </location>
</feature>
<evidence type="ECO:0000313" key="2">
    <source>
        <dbReference type="EMBL" id="EGZ19820.1"/>
    </source>
</evidence>
<dbReference type="KEGG" id="psoj:PHYSODRAFT_328001"/>
<dbReference type="GeneID" id="20645710"/>